<dbReference type="EMBL" id="PCSV01000024">
    <property type="protein sequence ID" value="PIP57169.1"/>
    <property type="molecule type" value="Genomic_DNA"/>
</dbReference>
<gene>
    <name evidence="3" type="ORF">COX04_00950</name>
</gene>
<keyword evidence="2" id="KW-0812">Transmembrane</keyword>
<dbReference type="InterPro" id="IPR023365">
    <property type="entry name" value="Sortase_dom-sf"/>
</dbReference>
<evidence type="ECO:0000256" key="2">
    <source>
        <dbReference type="SAM" id="Phobius"/>
    </source>
</evidence>
<evidence type="ECO:0000313" key="3">
    <source>
        <dbReference type="EMBL" id="PIP57169.1"/>
    </source>
</evidence>
<feature type="transmembrane region" description="Helical" evidence="2">
    <location>
        <begin position="14"/>
        <end position="38"/>
    </location>
</feature>
<evidence type="ECO:0000256" key="1">
    <source>
        <dbReference type="ARBA" id="ARBA00022801"/>
    </source>
</evidence>
<evidence type="ECO:0008006" key="5">
    <source>
        <dbReference type="Google" id="ProtNLM"/>
    </source>
</evidence>
<evidence type="ECO:0000313" key="4">
    <source>
        <dbReference type="Proteomes" id="UP000230759"/>
    </source>
</evidence>
<dbReference type="Gene3D" id="2.40.260.10">
    <property type="entry name" value="Sortase"/>
    <property type="match status" value="1"/>
</dbReference>
<name>A0A2H0BHY6_9BACT</name>
<dbReference type="GO" id="GO:0016787">
    <property type="term" value="F:hydrolase activity"/>
    <property type="evidence" value="ECO:0007669"/>
    <property type="project" value="UniProtKB-KW"/>
</dbReference>
<dbReference type="SUPFAM" id="SSF63817">
    <property type="entry name" value="Sortase"/>
    <property type="match status" value="1"/>
</dbReference>
<organism evidence="3 4">
    <name type="scientific">Candidatus Woesebacteria bacterium CG22_combo_CG10-13_8_21_14_all_45_10</name>
    <dbReference type="NCBI Taxonomy" id="1975060"/>
    <lineage>
        <taxon>Bacteria</taxon>
        <taxon>Candidatus Woeseibacteriota</taxon>
    </lineage>
</organism>
<reference evidence="3 4" key="1">
    <citation type="submission" date="2017-09" db="EMBL/GenBank/DDBJ databases">
        <title>Depth-based differentiation of microbial function through sediment-hosted aquifers and enrichment of novel symbionts in the deep terrestrial subsurface.</title>
        <authorList>
            <person name="Probst A.J."/>
            <person name="Ladd B."/>
            <person name="Jarett J.K."/>
            <person name="Geller-Mcgrath D.E."/>
            <person name="Sieber C.M."/>
            <person name="Emerson J.B."/>
            <person name="Anantharaman K."/>
            <person name="Thomas B.C."/>
            <person name="Malmstrom R."/>
            <person name="Stieglmeier M."/>
            <person name="Klingl A."/>
            <person name="Woyke T."/>
            <person name="Ryan C.M."/>
            <person name="Banfield J.F."/>
        </authorList>
    </citation>
    <scope>NUCLEOTIDE SEQUENCE [LARGE SCALE GENOMIC DNA]</scope>
    <source>
        <strain evidence="3">CG22_combo_CG10-13_8_21_14_all_45_10</strain>
    </source>
</reference>
<keyword evidence="2" id="KW-1133">Transmembrane helix</keyword>
<dbReference type="Proteomes" id="UP000230759">
    <property type="component" value="Unassembled WGS sequence"/>
</dbReference>
<dbReference type="NCBIfam" id="TIGR01076">
    <property type="entry name" value="sortase_fam"/>
    <property type="match status" value="1"/>
</dbReference>
<keyword evidence="1" id="KW-0378">Hydrolase</keyword>
<sequence>MSGKNMQGKNKKAFLKIIAVVWAISGIVILAGVLIPILSYRARSNADSRELISPMGPDFTKASNWFTGGVTSEAFKVPKVSYYTISIPRLKIEDAVVAIGGEDLAKNLIQYPGTALPGKNGNAVIFGHSVLPIFYNPREYISIFSTLPSLKKGDEVFIEYDNVSYTYKVEDAFEVSPTDIQVLQQDSSDSFLTLITCVPPGDPRRPKRLIVRARVIPI</sequence>
<dbReference type="InterPro" id="IPR005754">
    <property type="entry name" value="Sortase"/>
</dbReference>
<comment type="caution">
    <text evidence="3">The sequence shown here is derived from an EMBL/GenBank/DDBJ whole genome shotgun (WGS) entry which is preliminary data.</text>
</comment>
<dbReference type="Pfam" id="PF04203">
    <property type="entry name" value="Sortase"/>
    <property type="match status" value="1"/>
</dbReference>
<accession>A0A2H0BHY6</accession>
<keyword evidence="2" id="KW-0472">Membrane</keyword>
<dbReference type="AlphaFoldDB" id="A0A2H0BHY6"/>
<protein>
    <recommendedName>
        <fullName evidence="5">Sortase</fullName>
    </recommendedName>
</protein>
<proteinExistence type="predicted"/>